<dbReference type="InterPro" id="IPR050245">
    <property type="entry name" value="PrsA_foldase"/>
</dbReference>
<dbReference type="InterPro" id="IPR046357">
    <property type="entry name" value="PPIase_dom_sf"/>
</dbReference>
<dbReference type="PANTHER" id="PTHR47245">
    <property type="entry name" value="PEPTIDYLPROLYL ISOMERASE"/>
    <property type="match status" value="1"/>
</dbReference>
<feature type="chain" id="PRO_5007862366" evidence="2">
    <location>
        <begin position="25"/>
        <end position="439"/>
    </location>
</feature>
<evidence type="ECO:0000313" key="4">
    <source>
        <dbReference type="EMBL" id="KZK74939.1"/>
    </source>
</evidence>
<dbReference type="AlphaFoldDB" id="A0A165M8J1"/>
<dbReference type="InterPro" id="IPR023058">
    <property type="entry name" value="PPIase_PpiC_CS"/>
</dbReference>
<keyword evidence="2" id="KW-0732">Signal</keyword>
<dbReference type="RefSeq" id="WP_303680878.1">
    <property type="nucleotide sequence ID" value="NZ_LVWG01000016.1"/>
</dbReference>
<protein>
    <submittedName>
        <fullName evidence="4">Peptidylprolyl isomerase</fullName>
    </submittedName>
</protein>
<evidence type="ECO:0000256" key="1">
    <source>
        <dbReference type="PROSITE-ProRule" id="PRU00278"/>
    </source>
</evidence>
<dbReference type="PROSITE" id="PS50198">
    <property type="entry name" value="PPIC_PPIASE_2"/>
    <property type="match status" value="2"/>
</dbReference>
<reference evidence="4 5" key="1">
    <citation type="submission" date="2016-03" db="EMBL/GenBank/DDBJ databases">
        <title>Speciation and ecological success in dimly lit waters: horizontal gene transfer in a green sulfur bacteria bloom unveiled by metagenomic assembly.</title>
        <authorList>
            <person name="Llorens-Mares T."/>
            <person name="Liu Z."/>
            <person name="Allen L.Z."/>
            <person name="Rusch D.B."/>
            <person name="Craig M.T."/>
            <person name="Dupont C.L."/>
            <person name="Bryant D.A."/>
            <person name="Casamayor E.O."/>
        </authorList>
    </citation>
    <scope>NUCLEOTIDE SEQUENCE [LARGE SCALE GENOMIC DNA]</scope>
    <source>
        <strain evidence="4">CIII</strain>
    </source>
</reference>
<dbReference type="Gene3D" id="3.10.50.40">
    <property type="match status" value="2"/>
</dbReference>
<dbReference type="Pfam" id="PF00639">
    <property type="entry name" value="Rotamase"/>
    <property type="match status" value="2"/>
</dbReference>
<feature type="domain" description="PpiC" evidence="3">
    <location>
        <begin position="278"/>
        <end position="392"/>
    </location>
</feature>
<accession>A0A165M8J1</accession>
<dbReference type="Gene3D" id="1.10.4030.10">
    <property type="entry name" value="Porin chaperone SurA, peptide-binding domain"/>
    <property type="match status" value="1"/>
</dbReference>
<dbReference type="SUPFAM" id="SSF109998">
    <property type="entry name" value="Triger factor/SurA peptide-binding domain-like"/>
    <property type="match status" value="1"/>
</dbReference>
<dbReference type="Proteomes" id="UP000076481">
    <property type="component" value="Unassembled WGS sequence"/>
</dbReference>
<dbReference type="InterPro" id="IPR027304">
    <property type="entry name" value="Trigger_fact/SurA_dom_sf"/>
</dbReference>
<keyword evidence="1" id="KW-0697">Rotamase</keyword>
<keyword evidence="1 4" id="KW-0413">Isomerase</keyword>
<dbReference type="PROSITE" id="PS01096">
    <property type="entry name" value="PPIC_PPIASE_1"/>
    <property type="match status" value="1"/>
</dbReference>
<evidence type="ECO:0000259" key="3">
    <source>
        <dbReference type="PROSITE" id="PS50198"/>
    </source>
</evidence>
<comment type="caution">
    <text evidence="4">The sequence shown here is derived from an EMBL/GenBank/DDBJ whole genome shotgun (WGS) entry which is preliminary data.</text>
</comment>
<dbReference type="InterPro" id="IPR000297">
    <property type="entry name" value="PPIase_PpiC"/>
</dbReference>
<gene>
    <name evidence="4" type="ORF">A3K90_00195</name>
</gene>
<feature type="domain" description="PpiC" evidence="3">
    <location>
        <begin position="174"/>
        <end position="275"/>
    </location>
</feature>
<feature type="signal peptide" evidence="2">
    <location>
        <begin position="1"/>
        <end position="24"/>
    </location>
</feature>
<dbReference type="SUPFAM" id="SSF54534">
    <property type="entry name" value="FKBP-like"/>
    <property type="match status" value="2"/>
</dbReference>
<sequence length="439" mass="48839">MKKAFHAVLSVIAVLLTMPSILSAAVVADKVVAVVGSEVVFKSELDSRELMARMQYPELKGDNSLRRTILDNIIDQKIILTKAKIDSVSIDENAVTSMAADRFRQLSGRFTSKEDMERRLGRSVDAIRRDLADELRGQQMIETLKRKKFSSVTIGYGEVMAFYRSNQASMPDLPEEVSVSQILKFPGVNSASKADALKKIQEIQKKQESGFLSFEELARRFSMDPGSAPLGGDLGFVQRGELVKPFEDAVYALKDGQVSGIVETRYGYHIIQRLGREGSSIHVRHILVAFERSGSDEGEAAAFLDAIRSKVLSGKVDFAMMAKNYSDDPVSASLGGQVLASGTSGKYLDPSMLRPQLRDIVNALRTPGDISRPTKIIPPKGDPFFGIFRLNDRIMPHVLDPEKDYPLLEQLALDRKKQELFDAWVKGLHKEVYIRRSDL</sequence>
<dbReference type="GO" id="GO:0003755">
    <property type="term" value="F:peptidyl-prolyl cis-trans isomerase activity"/>
    <property type="evidence" value="ECO:0007669"/>
    <property type="project" value="UniProtKB-KW"/>
</dbReference>
<evidence type="ECO:0000256" key="2">
    <source>
        <dbReference type="SAM" id="SignalP"/>
    </source>
</evidence>
<organism evidence="4 5">
    <name type="scientific">Pelodictyon luteolum</name>
    <dbReference type="NCBI Taxonomy" id="1100"/>
    <lineage>
        <taxon>Bacteria</taxon>
        <taxon>Pseudomonadati</taxon>
        <taxon>Chlorobiota</taxon>
        <taxon>Chlorobiia</taxon>
        <taxon>Chlorobiales</taxon>
        <taxon>Chlorobiaceae</taxon>
        <taxon>Chlorobium/Pelodictyon group</taxon>
        <taxon>Pelodictyon</taxon>
    </lineage>
</organism>
<evidence type="ECO:0000313" key="5">
    <source>
        <dbReference type="Proteomes" id="UP000076481"/>
    </source>
</evidence>
<dbReference type="EMBL" id="LVWG01000016">
    <property type="protein sequence ID" value="KZK74939.1"/>
    <property type="molecule type" value="Genomic_DNA"/>
</dbReference>
<dbReference type="PANTHER" id="PTHR47245:SF2">
    <property type="entry name" value="PEPTIDYL-PROLYL CIS-TRANS ISOMERASE HP_0175-RELATED"/>
    <property type="match status" value="1"/>
</dbReference>
<proteinExistence type="predicted"/>
<name>A0A165M8J1_PELLU</name>